<comment type="similarity">
    <text evidence="2">Belongs to the FldB/FldC dehydratase alpha/beta subunit family.</text>
</comment>
<protein>
    <submittedName>
        <fullName evidence="4">Double-cubane-cluster-containing anaerobic reductase</fullName>
    </submittedName>
</protein>
<proteinExistence type="inferred from homology"/>
<comment type="cofactor">
    <cofactor evidence="1">
        <name>[4Fe-4S] cluster</name>
        <dbReference type="ChEBI" id="CHEBI:49883"/>
    </cofactor>
</comment>
<evidence type="ECO:0000313" key="5">
    <source>
        <dbReference type="Proteomes" id="UP001524944"/>
    </source>
</evidence>
<reference evidence="4 5" key="1">
    <citation type="submission" date="2022-08" db="EMBL/GenBank/DDBJ databases">
        <title>Proteogenomics of the novel Dehalobacterium formicoaceticum strain EZ94 highlights a key role of methyltransferases during anaerobic dichloromethane degradation.</title>
        <authorList>
            <person name="Wasmund K."/>
        </authorList>
    </citation>
    <scope>NUCLEOTIDE SEQUENCE [LARGE SCALE GENOMIC DNA]</scope>
    <source>
        <strain evidence="4 5">EZ94</strain>
    </source>
</reference>
<dbReference type="PANTHER" id="PTHR30548">
    <property type="entry name" value="2-HYDROXYGLUTARYL-COA DEHYDRATASE, D-COMPONENT-RELATED"/>
    <property type="match status" value="1"/>
</dbReference>
<gene>
    <name evidence="4" type="ORF">NVS47_13460</name>
</gene>
<dbReference type="PANTHER" id="PTHR30548:SF6">
    <property type="entry name" value="DEHYDRATASE SUBUNIT YJIM-RELATED"/>
    <property type="match status" value="1"/>
</dbReference>
<dbReference type="InterPro" id="IPR010327">
    <property type="entry name" value="FldB/FldC_alpha/beta"/>
</dbReference>
<comment type="caution">
    <text evidence="4">The sequence shown here is derived from an EMBL/GenBank/DDBJ whole genome shotgun (WGS) entry which is preliminary data.</text>
</comment>
<keyword evidence="5" id="KW-1185">Reference proteome</keyword>
<sequence>MVNLPNKFEEFADARRQGFLKVKEIKENGGKIAGVFCTFTPSEILDAAGIFSVGLCGMSEETIIDAETDLPKNLCPLIKSSYGFALTEKCPYTYFADIIIGETTCDGKKKMYELLGEIKDTYIMQLPQGVDREYAHKMWESELHRLIKTMEEKFQVDITEEKLRKAVSLRNKQRKIFNELFELSKLDPPPIRGFDVYKVIEGSGFSFDVEETCIKLRELIDNTKNAYEAGDRPVAAEAKRILVTGCPIGGVLDKVVNTIENNGGVVVCFENCGGVKPVRHLVDENTEDIVSAIADRYLKIGCSVMSPNPRRMEMLPELLKEFKIEGVIEVILQTCHPYSVETKTIKELVNDAGLPHMSIETDYSKSDLGQIKTRISAFIEMEPARWL</sequence>
<keyword evidence="3" id="KW-0479">Metal-binding</keyword>
<evidence type="ECO:0000256" key="3">
    <source>
        <dbReference type="ARBA" id="ARBA00023014"/>
    </source>
</evidence>
<dbReference type="Gene3D" id="1.20.1270.370">
    <property type="match status" value="1"/>
</dbReference>
<name>A0ABT1Y8T6_9FIRM</name>
<dbReference type="EMBL" id="JANPWE010000007">
    <property type="protein sequence ID" value="MCR6546505.1"/>
    <property type="molecule type" value="Genomic_DNA"/>
</dbReference>
<evidence type="ECO:0000256" key="1">
    <source>
        <dbReference type="ARBA" id="ARBA00001966"/>
    </source>
</evidence>
<dbReference type="Pfam" id="PF06050">
    <property type="entry name" value="HGD-D"/>
    <property type="match status" value="1"/>
</dbReference>
<dbReference type="Gene3D" id="3.40.50.11890">
    <property type="match status" value="1"/>
</dbReference>
<evidence type="ECO:0000256" key="2">
    <source>
        <dbReference type="ARBA" id="ARBA00005806"/>
    </source>
</evidence>
<accession>A0ABT1Y8T6</accession>
<dbReference type="Proteomes" id="UP001524944">
    <property type="component" value="Unassembled WGS sequence"/>
</dbReference>
<dbReference type="InterPro" id="IPR047678">
    <property type="entry name" value="YjiM-like"/>
</dbReference>
<dbReference type="Gene3D" id="3.40.50.11900">
    <property type="match status" value="1"/>
</dbReference>
<keyword evidence="3" id="KW-0411">Iron-sulfur</keyword>
<keyword evidence="3" id="KW-0408">Iron</keyword>
<evidence type="ECO:0000313" key="4">
    <source>
        <dbReference type="EMBL" id="MCR6546505.1"/>
    </source>
</evidence>
<organism evidence="4 5">
    <name type="scientific">Dehalobacterium formicoaceticum</name>
    <dbReference type="NCBI Taxonomy" id="51515"/>
    <lineage>
        <taxon>Bacteria</taxon>
        <taxon>Bacillati</taxon>
        <taxon>Bacillota</taxon>
        <taxon>Clostridia</taxon>
        <taxon>Eubacteriales</taxon>
        <taxon>Peptococcaceae</taxon>
        <taxon>Dehalobacterium</taxon>
    </lineage>
</organism>
<dbReference type="NCBIfam" id="NF040772">
    <property type="entry name" value="double_cubane"/>
    <property type="match status" value="1"/>
</dbReference>